<dbReference type="Pfam" id="PF20310">
    <property type="entry name" value="HTH_Tnp_2"/>
    <property type="match status" value="1"/>
</dbReference>
<sequence length="141" mass="16949">MKEYTVKEIKLLKANPYTFKVTKSKLYFTKEFKEVFWNAYQAGNAPRKILEDLEYDLEIFSQKQIDSLVQRIKMQAQSGYGFRQGENRTRRKSDEIKRLDAISDDTQETLERVWNEVKYLRQEVDFLKKIVKTENTAKRKH</sequence>
<evidence type="ECO:0000313" key="1">
    <source>
        <dbReference type="EMBL" id="GEQ22163.1"/>
    </source>
</evidence>
<comment type="caution">
    <text evidence="1">The sequence shown here is derived from an EMBL/GenBank/DDBJ whole genome shotgun (WGS) entry which is preliminary data.</text>
</comment>
<dbReference type="AlphaFoldDB" id="A0A512TPY4"/>
<evidence type="ECO:0000313" key="2">
    <source>
        <dbReference type="Proteomes" id="UP000321089"/>
    </source>
</evidence>
<gene>
    <name evidence="1" type="ORF">CBU02nite_26690</name>
</gene>
<proteinExistence type="predicted"/>
<dbReference type="RefSeq" id="WP_146868804.1">
    <property type="nucleotide sequence ID" value="NZ_BKBC01000041.1"/>
</dbReference>
<dbReference type="EMBL" id="BKBC01000041">
    <property type="protein sequence ID" value="GEQ22163.1"/>
    <property type="molecule type" value="Genomic_DNA"/>
</dbReference>
<organism evidence="1 2">
    <name type="scientific">Clostridium butyricum</name>
    <dbReference type="NCBI Taxonomy" id="1492"/>
    <lineage>
        <taxon>Bacteria</taxon>
        <taxon>Bacillati</taxon>
        <taxon>Bacillota</taxon>
        <taxon>Clostridia</taxon>
        <taxon>Eubacteriales</taxon>
        <taxon>Clostridiaceae</taxon>
        <taxon>Clostridium</taxon>
    </lineage>
</organism>
<reference evidence="1 2" key="1">
    <citation type="submission" date="2019-07" db="EMBL/GenBank/DDBJ databases">
        <title>Whole genome shotgun sequence of Clostridium butyricum NBRC 3858.</title>
        <authorList>
            <person name="Hosoyama A."/>
            <person name="Uohara A."/>
            <person name="Ohji S."/>
            <person name="Ichikawa N."/>
        </authorList>
    </citation>
    <scope>NUCLEOTIDE SEQUENCE [LARGE SCALE GENOMIC DNA]</scope>
    <source>
        <strain evidence="1 2">NBRC 3858</strain>
    </source>
</reference>
<protein>
    <submittedName>
        <fullName evidence="1">Uncharacterized protein</fullName>
    </submittedName>
</protein>
<dbReference type="Proteomes" id="UP000321089">
    <property type="component" value="Unassembled WGS sequence"/>
</dbReference>
<dbReference type="InterPro" id="IPR046929">
    <property type="entry name" value="HTH_Tnp"/>
</dbReference>
<accession>A0A512TPY4</accession>
<name>A0A512TPY4_CLOBU</name>